<accession>A0ABM9NI30</accession>
<evidence type="ECO:0000256" key="6">
    <source>
        <dbReference type="HAMAP-Rule" id="MF_00156"/>
    </source>
</evidence>
<comment type="similarity">
    <text evidence="1 6">Belongs to the PanB family.</text>
</comment>
<protein>
    <recommendedName>
        <fullName evidence="6">3-methyl-2-oxobutanoate hydroxymethyltransferase</fullName>
        <ecNumber evidence="6">2.1.2.11</ecNumber>
    </recommendedName>
    <alternativeName>
        <fullName evidence="6">Ketopantoate hydroxymethyltransferase</fullName>
        <shortName evidence="6">KPHMT</shortName>
    </alternativeName>
</protein>
<feature type="binding site" evidence="6">
    <location>
        <position position="85"/>
    </location>
    <ligand>
        <name>Mg(2+)</name>
        <dbReference type="ChEBI" id="CHEBI:18420"/>
    </ligand>
</feature>
<comment type="pathway">
    <text evidence="6">Cofactor biosynthesis; (R)-pantothenate biosynthesis; (R)-pantoate from 3-methyl-2-oxobutanoate: step 1/2.</text>
</comment>
<feature type="active site" description="Proton acceptor" evidence="6">
    <location>
        <position position="183"/>
    </location>
</feature>
<gene>
    <name evidence="6 7" type="primary">panB</name>
    <name evidence="7" type="ORF">MECH1_V1_1519</name>
</gene>
<keyword evidence="8" id="KW-1185">Reference proteome</keyword>
<evidence type="ECO:0000256" key="4">
    <source>
        <dbReference type="ARBA" id="ARBA00022679"/>
    </source>
</evidence>
<dbReference type="PANTHER" id="PTHR20881">
    <property type="entry name" value="3-METHYL-2-OXOBUTANOATE HYDROXYMETHYLTRANSFERASE"/>
    <property type="match status" value="1"/>
</dbReference>
<feature type="binding site" evidence="6">
    <location>
        <position position="114"/>
    </location>
    <ligand>
        <name>3-methyl-2-oxobutanoate</name>
        <dbReference type="ChEBI" id="CHEBI:11851"/>
    </ligand>
</feature>
<comment type="subunit">
    <text evidence="2 6">Homodecamer; pentamer of dimers.</text>
</comment>
<evidence type="ECO:0000256" key="5">
    <source>
        <dbReference type="ARBA" id="ARBA00022723"/>
    </source>
</evidence>
<feature type="binding site" evidence="6">
    <location>
        <position position="116"/>
    </location>
    <ligand>
        <name>Mg(2+)</name>
        <dbReference type="ChEBI" id="CHEBI:18420"/>
    </ligand>
</feature>
<evidence type="ECO:0000256" key="3">
    <source>
        <dbReference type="ARBA" id="ARBA00022655"/>
    </source>
</evidence>
<dbReference type="InterPro" id="IPR040442">
    <property type="entry name" value="Pyrv_kinase-like_dom_sf"/>
</dbReference>
<keyword evidence="6" id="KW-0460">Magnesium</keyword>
<keyword evidence="5 6" id="KW-0479">Metal-binding</keyword>
<comment type="function">
    <text evidence="6">Catalyzes the reversible reaction in which hydroxymethyl group from 5,10-methylenetetrahydrofolate is transferred onto alpha-ketoisovalerate to form ketopantoate.</text>
</comment>
<comment type="subcellular location">
    <subcellularLocation>
        <location evidence="6">Cytoplasm</location>
    </subcellularLocation>
</comment>
<dbReference type="Pfam" id="PF02548">
    <property type="entry name" value="Pantoate_transf"/>
    <property type="match status" value="1"/>
</dbReference>
<evidence type="ECO:0000313" key="8">
    <source>
        <dbReference type="Proteomes" id="UP001497493"/>
    </source>
</evidence>
<comment type="cofactor">
    <cofactor evidence="6">
        <name>Mg(2+)</name>
        <dbReference type="ChEBI" id="CHEBI:18420"/>
    </cofactor>
    <text evidence="6">Binds 1 Mg(2+) ion per subunit.</text>
</comment>
<keyword evidence="6" id="KW-0963">Cytoplasm</keyword>
<feature type="binding site" evidence="6">
    <location>
        <position position="46"/>
    </location>
    <ligand>
        <name>Mg(2+)</name>
        <dbReference type="ChEBI" id="CHEBI:18420"/>
    </ligand>
</feature>
<keyword evidence="4 6" id="KW-0808">Transferase</keyword>
<comment type="catalytic activity">
    <reaction evidence="6">
        <text>(6R)-5,10-methylene-5,6,7,8-tetrahydrofolate + 3-methyl-2-oxobutanoate + H2O = 2-dehydropantoate + (6S)-5,6,7,8-tetrahydrofolate</text>
        <dbReference type="Rhea" id="RHEA:11824"/>
        <dbReference type="ChEBI" id="CHEBI:11561"/>
        <dbReference type="ChEBI" id="CHEBI:11851"/>
        <dbReference type="ChEBI" id="CHEBI:15377"/>
        <dbReference type="ChEBI" id="CHEBI:15636"/>
        <dbReference type="ChEBI" id="CHEBI:57453"/>
        <dbReference type="EC" id="2.1.2.11"/>
    </reaction>
</comment>
<keyword evidence="3 6" id="KW-0566">Pantothenate biosynthesis</keyword>
<dbReference type="Gene3D" id="3.20.20.60">
    <property type="entry name" value="Phosphoenolpyruvate-binding domains"/>
    <property type="match status" value="1"/>
</dbReference>
<dbReference type="InterPro" id="IPR003700">
    <property type="entry name" value="Pantoate_hydroxy_MeTrfase"/>
</dbReference>
<dbReference type="PIRSF" id="PIRSF000388">
    <property type="entry name" value="Pantoate_hydroxy_MeTrfase"/>
    <property type="match status" value="1"/>
</dbReference>
<dbReference type="InterPro" id="IPR015813">
    <property type="entry name" value="Pyrv/PenolPyrv_kinase-like_dom"/>
</dbReference>
<dbReference type="EC" id="2.1.2.11" evidence="6"/>
<dbReference type="GO" id="GO:0003864">
    <property type="term" value="F:3-methyl-2-oxobutanoate hydroxymethyltransferase activity"/>
    <property type="evidence" value="ECO:0007669"/>
    <property type="project" value="UniProtKB-EC"/>
</dbReference>
<evidence type="ECO:0000256" key="2">
    <source>
        <dbReference type="ARBA" id="ARBA00011424"/>
    </source>
</evidence>
<evidence type="ECO:0000313" key="7">
    <source>
        <dbReference type="EMBL" id="CAL1240295.1"/>
    </source>
</evidence>
<proteinExistence type="inferred from homology"/>
<dbReference type="HAMAP" id="MF_00156">
    <property type="entry name" value="PanB"/>
    <property type="match status" value="1"/>
</dbReference>
<dbReference type="EMBL" id="OZ026884">
    <property type="protein sequence ID" value="CAL1240295.1"/>
    <property type="molecule type" value="Genomic_DNA"/>
</dbReference>
<evidence type="ECO:0000256" key="1">
    <source>
        <dbReference type="ARBA" id="ARBA00008676"/>
    </source>
</evidence>
<organism evidence="7 8">
    <name type="scientific">Candidatus Methylocalor cossyra</name>
    <dbReference type="NCBI Taxonomy" id="3108543"/>
    <lineage>
        <taxon>Bacteria</taxon>
        <taxon>Pseudomonadati</taxon>
        <taxon>Pseudomonadota</taxon>
        <taxon>Gammaproteobacteria</taxon>
        <taxon>Methylococcales</taxon>
        <taxon>Methylococcaceae</taxon>
        <taxon>Candidatus Methylocalor</taxon>
    </lineage>
</organism>
<feature type="binding site" evidence="6">
    <location>
        <position position="85"/>
    </location>
    <ligand>
        <name>3-methyl-2-oxobutanoate</name>
        <dbReference type="ChEBI" id="CHEBI:11851"/>
    </ligand>
</feature>
<dbReference type="RefSeq" id="WP_348759787.1">
    <property type="nucleotide sequence ID" value="NZ_OZ026884.1"/>
</dbReference>
<dbReference type="NCBIfam" id="NF001452">
    <property type="entry name" value="PRK00311.1"/>
    <property type="match status" value="1"/>
</dbReference>
<dbReference type="CDD" id="cd06557">
    <property type="entry name" value="KPHMT-like"/>
    <property type="match status" value="1"/>
</dbReference>
<reference evidence="7 8" key="1">
    <citation type="submission" date="2024-04" db="EMBL/GenBank/DDBJ databases">
        <authorList>
            <person name="Cremers G."/>
        </authorList>
    </citation>
    <scope>NUCLEOTIDE SEQUENCE [LARGE SCALE GENOMIC DNA]</scope>
    <source>
        <strain evidence="7">MeCH1-AG</strain>
    </source>
</reference>
<name>A0ABM9NI30_9GAMM</name>
<feature type="binding site" evidence="6">
    <location>
        <begin position="46"/>
        <end position="47"/>
    </location>
    <ligand>
        <name>3-methyl-2-oxobutanoate</name>
        <dbReference type="ChEBI" id="CHEBI:11851"/>
    </ligand>
</feature>
<dbReference type="PANTHER" id="PTHR20881:SF0">
    <property type="entry name" value="3-METHYL-2-OXOBUTANOATE HYDROXYMETHYLTRANSFERASE"/>
    <property type="match status" value="1"/>
</dbReference>
<dbReference type="SUPFAM" id="SSF51621">
    <property type="entry name" value="Phosphoenolpyruvate/pyruvate domain"/>
    <property type="match status" value="1"/>
</dbReference>
<dbReference type="Proteomes" id="UP001497493">
    <property type="component" value="Chromosome"/>
</dbReference>
<dbReference type="NCBIfam" id="TIGR00222">
    <property type="entry name" value="panB"/>
    <property type="match status" value="1"/>
</dbReference>
<sequence length="265" mass="28235">MDLPRTIPELRSMKAQGVKIAALTAYDAGFAAAMEEAGLDLVLVGDSLGMVVQGHATTLPVTLDQMVYHTSCVRRGLKRAVLVADLPFMSYAAPGPALESAARLVREAGAQMVKLEGGRKRLEVVRALTEQDIPVCAHLGLLPQAVHRLGGYGVQGRDQAAARILLEEAQLLQAAGAELLVLECVPAALAREVTAALHIPTIGIGAGPHCDGQVLVSYDMLGITPGKRPRFSKNFLETAGDIRAAFRQFVQEVRAGRFPGPEHSY</sequence>